<accession>A0A1E5QPX4</accession>
<evidence type="ECO:0000313" key="2">
    <source>
        <dbReference type="EMBL" id="OEJ76671.1"/>
    </source>
</evidence>
<dbReference type="EMBL" id="MJGC01000035">
    <property type="protein sequence ID" value="OEJ76671.1"/>
    <property type="molecule type" value="Genomic_DNA"/>
</dbReference>
<protein>
    <recommendedName>
        <fullName evidence="3">PEP-CTERM protein-sorting domain-containing protein</fullName>
    </recommendedName>
</protein>
<evidence type="ECO:0008006" key="3">
    <source>
        <dbReference type="Google" id="ProtNLM"/>
    </source>
</evidence>
<dbReference type="AlphaFoldDB" id="A0A1E5QPX4"/>
<feature type="chain" id="PRO_5009184412" description="PEP-CTERM protein-sorting domain-containing protein" evidence="1">
    <location>
        <begin position="30"/>
        <end position="214"/>
    </location>
</feature>
<dbReference type="NCBIfam" id="TIGR02595">
    <property type="entry name" value="PEP_CTERM"/>
    <property type="match status" value="1"/>
</dbReference>
<proteinExistence type="predicted"/>
<dbReference type="OrthoDB" id="458303at2"/>
<dbReference type="InterPro" id="IPR013424">
    <property type="entry name" value="Ice-binding_C"/>
</dbReference>
<dbReference type="RefSeq" id="WP_069965810.1">
    <property type="nucleotide sequence ID" value="NZ_CM124774.1"/>
</dbReference>
<sequence>MKFLSVKKVLTAAVAATTLASAVSLPAEAFTFGNDGILFDKDTTVNFDFLYSQGKYQSKVGIFEVVGGTTSFVQWLLKEDLKAFDSTANDFKGTCGVSVSVCNVAYTFKAGVEYALGITPTGQPKTNEFLFSTNTLNPVDPITGQLQTLFTSIAPGQFKIAFEDNGWVENGTRDYNDFVFTAAVVPVPEPTVLLGLGLVGGAIATTRRRKSQAS</sequence>
<reference evidence="2" key="1">
    <citation type="submission" date="2016-09" db="EMBL/GenBank/DDBJ databases">
        <title>Draft genome of thermotolerant cyanobacterium Desertifilum sp. strain IPPAS B-1220.</title>
        <authorList>
            <person name="Sinetova M.A."/>
            <person name="Bolakhan K."/>
            <person name="Zayadan B.K."/>
            <person name="Mironov K.S."/>
            <person name="Ustinova V."/>
            <person name="Kupriyanova E.V."/>
            <person name="Sidorov R.A."/>
            <person name="Skrypnik A.N."/>
            <person name="Gogoleva N.E."/>
            <person name="Gogolev Y.V."/>
            <person name="Los D.A."/>
        </authorList>
    </citation>
    <scope>NUCLEOTIDE SEQUENCE [LARGE SCALE GENOMIC DNA]</scope>
    <source>
        <strain evidence="2">IPPAS B-1220</strain>
    </source>
</reference>
<comment type="caution">
    <text evidence="2">The sequence shown here is derived from an EMBL/GenBank/DDBJ whole genome shotgun (WGS) entry which is preliminary data.</text>
</comment>
<name>A0A1E5QPX4_9CYAN</name>
<feature type="signal peptide" evidence="1">
    <location>
        <begin position="1"/>
        <end position="29"/>
    </location>
</feature>
<evidence type="ECO:0000256" key="1">
    <source>
        <dbReference type="SAM" id="SignalP"/>
    </source>
</evidence>
<organism evidence="2">
    <name type="scientific">Desertifilum tharense IPPAS B-1220</name>
    <dbReference type="NCBI Taxonomy" id="1781255"/>
    <lineage>
        <taxon>Bacteria</taxon>
        <taxon>Bacillati</taxon>
        <taxon>Cyanobacteriota</taxon>
        <taxon>Cyanophyceae</taxon>
        <taxon>Desertifilales</taxon>
        <taxon>Desertifilaceae</taxon>
        <taxon>Desertifilum</taxon>
    </lineage>
</organism>
<keyword evidence="1" id="KW-0732">Signal</keyword>
<gene>
    <name evidence="2" type="ORF">BH720_03720</name>
</gene>